<evidence type="ECO:0000256" key="1">
    <source>
        <dbReference type="SAM" id="MobiDB-lite"/>
    </source>
</evidence>
<keyword evidence="3" id="KW-1185">Reference proteome</keyword>
<dbReference type="InParanoid" id="E2B4I6"/>
<evidence type="ECO:0000313" key="2">
    <source>
        <dbReference type="EMBL" id="EFN89393.1"/>
    </source>
</evidence>
<protein>
    <submittedName>
        <fullName evidence="2">Uncharacterized protein</fullName>
    </submittedName>
</protein>
<gene>
    <name evidence="2" type="ORF">EAI_08614</name>
</gene>
<accession>E2B4I6</accession>
<dbReference type="AlphaFoldDB" id="E2B4I6"/>
<evidence type="ECO:0000313" key="3">
    <source>
        <dbReference type="Proteomes" id="UP000008237"/>
    </source>
</evidence>
<proteinExistence type="predicted"/>
<dbReference type="EMBL" id="GL445564">
    <property type="protein sequence ID" value="EFN89393.1"/>
    <property type="molecule type" value="Genomic_DNA"/>
</dbReference>
<dbReference type="Proteomes" id="UP000008237">
    <property type="component" value="Unassembled WGS sequence"/>
</dbReference>
<feature type="region of interest" description="Disordered" evidence="1">
    <location>
        <begin position="69"/>
        <end position="90"/>
    </location>
</feature>
<sequence>MIPSLMALHASVPAAKEGGPPPRLWADSVPDSIARRCSGSQRGRSHTRVCIPWGNTMVPGCGGGVPGRSDVFRGRGRSTPGIVPGGRRSQHPILKAVSPGGVICAGCRGGVVLGGLRPWAYLLPWGPPRDGDPHGARVVGGPGPPKPYLDQQKEEWGKNWSLGARQIKRLQEFLDRCKEYIAELAEAQASAGERVTTRAHYANWPLVKSSLCASHQSRTQISPPAVTQLVKATMSGLVARHRMTTELSWSRCTGNKNIQSRFVQHKKSKIHEVRQRPFADNRYPPNYVTRTKSPMNIKCTVVLNANGEGLVRTIQMSAGLKDAIVESNGDQTFPAGILDDEREVMDDAAREGAFVSTVATSDGCSTLSSCKVYVTCAYCHLIRQGAGTPHRHRPRVTLELDSTRMFWPDTRPE</sequence>
<name>E2B4I6_HARSA</name>
<organism evidence="3">
    <name type="scientific">Harpegnathos saltator</name>
    <name type="common">Jerdon's jumping ant</name>
    <dbReference type="NCBI Taxonomy" id="610380"/>
    <lineage>
        <taxon>Eukaryota</taxon>
        <taxon>Metazoa</taxon>
        <taxon>Ecdysozoa</taxon>
        <taxon>Arthropoda</taxon>
        <taxon>Hexapoda</taxon>
        <taxon>Insecta</taxon>
        <taxon>Pterygota</taxon>
        <taxon>Neoptera</taxon>
        <taxon>Endopterygota</taxon>
        <taxon>Hymenoptera</taxon>
        <taxon>Apocrita</taxon>
        <taxon>Aculeata</taxon>
        <taxon>Formicoidea</taxon>
        <taxon>Formicidae</taxon>
        <taxon>Ponerinae</taxon>
        <taxon>Ponerini</taxon>
        <taxon>Harpegnathos</taxon>
    </lineage>
</organism>
<reference evidence="2 3" key="1">
    <citation type="journal article" date="2010" name="Science">
        <title>Genomic comparison of the ants Camponotus floridanus and Harpegnathos saltator.</title>
        <authorList>
            <person name="Bonasio R."/>
            <person name="Zhang G."/>
            <person name="Ye C."/>
            <person name="Mutti N.S."/>
            <person name="Fang X."/>
            <person name="Qin N."/>
            <person name="Donahue G."/>
            <person name="Yang P."/>
            <person name="Li Q."/>
            <person name="Li C."/>
            <person name="Zhang P."/>
            <person name="Huang Z."/>
            <person name="Berger S.L."/>
            <person name="Reinberg D."/>
            <person name="Wang J."/>
            <person name="Liebig J."/>
        </authorList>
    </citation>
    <scope>NUCLEOTIDE SEQUENCE [LARGE SCALE GENOMIC DNA]</scope>
    <source>
        <strain evidence="2 3">R22 G/1</strain>
    </source>
</reference>